<evidence type="ECO:0000313" key="3">
    <source>
        <dbReference type="Proteomes" id="UP000246351"/>
    </source>
</evidence>
<accession>A0A317ZC55</accession>
<dbReference type="Pfam" id="PF24246">
    <property type="entry name" value="SH3b_T"/>
    <property type="match status" value="1"/>
</dbReference>
<evidence type="ECO:0000259" key="1">
    <source>
        <dbReference type="Pfam" id="PF24246"/>
    </source>
</evidence>
<sequence>YGENRANYQFNVGQAEYVLGALIYVFEIIDSWCRIYWKNHNEWIWHE</sequence>
<dbReference type="InterPro" id="IPR057505">
    <property type="entry name" value="SH3b_T_C"/>
</dbReference>
<dbReference type="EMBL" id="QEIV01000181">
    <property type="protein sequence ID" value="PWZ99488.1"/>
    <property type="molecule type" value="Genomic_DNA"/>
</dbReference>
<protein>
    <submittedName>
        <fullName evidence="2">CHAP domain-containing protein</fullName>
    </submittedName>
</protein>
<feature type="non-terminal residue" evidence="2">
    <location>
        <position position="1"/>
    </location>
</feature>
<dbReference type="Proteomes" id="UP000246351">
    <property type="component" value="Unassembled WGS sequence"/>
</dbReference>
<feature type="domain" description="SH3b T C-terminal" evidence="1">
    <location>
        <begin position="4"/>
        <end position="47"/>
    </location>
</feature>
<comment type="caution">
    <text evidence="2">The sequence shown here is derived from an EMBL/GenBank/DDBJ whole genome shotgun (WGS) entry which is preliminary data.</text>
</comment>
<name>A0A317ZC55_STAPS</name>
<evidence type="ECO:0000313" key="2">
    <source>
        <dbReference type="EMBL" id="PWZ99488.1"/>
    </source>
</evidence>
<dbReference type="STRING" id="937773.SPSINT_0855"/>
<gene>
    <name evidence="2" type="ORF">DD924_02380</name>
</gene>
<proteinExistence type="predicted"/>
<reference evidence="2 3" key="1">
    <citation type="journal article" date="2018" name="Vet. Microbiol.">
        <title>Clonal diversity and geographic distribution of methicillin-resistant Staphylococcus pseudintermedius from Australian animals: Discovery of novel sequence types.</title>
        <authorList>
            <person name="Worthing K.A."/>
            <person name="Abraham S."/>
            <person name="Coombs G.W."/>
            <person name="Pang S."/>
            <person name="Saputra S."/>
            <person name="Jordan D."/>
            <person name="Trott D.J."/>
            <person name="Norris J.M."/>
        </authorList>
    </citation>
    <scope>NUCLEOTIDE SEQUENCE [LARGE SCALE GENOMIC DNA]</scope>
    <source>
        <strain evidence="2 3">ST71 3</strain>
    </source>
</reference>
<dbReference type="AlphaFoldDB" id="A0A317ZC55"/>
<organism evidence="2 3">
    <name type="scientific">Staphylococcus pseudintermedius</name>
    <dbReference type="NCBI Taxonomy" id="283734"/>
    <lineage>
        <taxon>Bacteria</taxon>
        <taxon>Bacillati</taxon>
        <taxon>Bacillota</taxon>
        <taxon>Bacilli</taxon>
        <taxon>Bacillales</taxon>
        <taxon>Staphylococcaceae</taxon>
        <taxon>Staphylococcus</taxon>
        <taxon>Staphylococcus intermedius group</taxon>
    </lineage>
</organism>